<dbReference type="AlphaFoldDB" id="A0A2G2X5Y6"/>
<evidence type="ECO:0000256" key="4">
    <source>
        <dbReference type="ARBA" id="ARBA00022840"/>
    </source>
</evidence>
<dbReference type="InterPro" id="IPR001245">
    <property type="entry name" value="Ser-Thr/Tyr_kinase_cat_dom"/>
</dbReference>
<dbReference type="GO" id="GO:0005524">
    <property type="term" value="F:ATP binding"/>
    <property type="evidence" value="ECO:0007669"/>
    <property type="project" value="UniProtKB-KW"/>
</dbReference>
<feature type="domain" description="Protein kinase" evidence="6">
    <location>
        <begin position="121"/>
        <end position="374"/>
    </location>
</feature>
<evidence type="ECO:0000313" key="7">
    <source>
        <dbReference type="EMBL" id="PHT52912.1"/>
    </source>
</evidence>
<dbReference type="OrthoDB" id="1938112at2759"/>
<evidence type="ECO:0000259" key="6">
    <source>
        <dbReference type="PROSITE" id="PS50011"/>
    </source>
</evidence>
<dbReference type="Gene3D" id="3.30.200.20">
    <property type="entry name" value="Phosphorylase Kinase, domain 1"/>
    <property type="match status" value="1"/>
</dbReference>
<evidence type="ECO:0000256" key="1">
    <source>
        <dbReference type="ARBA" id="ARBA00022679"/>
    </source>
</evidence>
<dbReference type="InterPro" id="IPR052059">
    <property type="entry name" value="CR_Ser/Thr_kinase"/>
</dbReference>
<dbReference type="InterPro" id="IPR000719">
    <property type="entry name" value="Prot_kinase_dom"/>
</dbReference>
<keyword evidence="8" id="KW-1185">Reference proteome</keyword>
<proteinExistence type="predicted"/>
<evidence type="ECO:0000313" key="8">
    <source>
        <dbReference type="Proteomes" id="UP000224567"/>
    </source>
</evidence>
<comment type="caution">
    <text evidence="7">The sequence shown here is derived from an EMBL/GenBank/DDBJ whole genome shotgun (WGS) entry which is preliminary data.</text>
</comment>
<keyword evidence="2" id="KW-0547">Nucleotide-binding</keyword>
<dbReference type="GO" id="GO:0004672">
    <property type="term" value="F:protein kinase activity"/>
    <property type="evidence" value="ECO:0007669"/>
    <property type="project" value="InterPro"/>
</dbReference>
<reference evidence="7 8" key="1">
    <citation type="journal article" date="2017" name="Genome Biol.">
        <title>New reference genome sequences of hot pepper reveal the massive evolution of plant disease-resistance genes by retroduplication.</title>
        <authorList>
            <person name="Kim S."/>
            <person name="Park J."/>
            <person name="Yeom S.I."/>
            <person name="Kim Y.M."/>
            <person name="Seo E."/>
            <person name="Kim K.T."/>
            <person name="Kim M.S."/>
            <person name="Lee J.M."/>
            <person name="Cheong K."/>
            <person name="Shin H.S."/>
            <person name="Kim S.B."/>
            <person name="Han K."/>
            <person name="Lee J."/>
            <person name="Park M."/>
            <person name="Lee H.A."/>
            <person name="Lee H.Y."/>
            <person name="Lee Y."/>
            <person name="Oh S."/>
            <person name="Lee J.H."/>
            <person name="Choi E."/>
            <person name="Choi E."/>
            <person name="Lee S.E."/>
            <person name="Jeon J."/>
            <person name="Kim H."/>
            <person name="Choi G."/>
            <person name="Song H."/>
            <person name="Lee J."/>
            <person name="Lee S.C."/>
            <person name="Kwon J.K."/>
            <person name="Lee H.Y."/>
            <person name="Koo N."/>
            <person name="Hong Y."/>
            <person name="Kim R.W."/>
            <person name="Kang W.H."/>
            <person name="Huh J.H."/>
            <person name="Kang B.C."/>
            <person name="Yang T.J."/>
            <person name="Lee Y.H."/>
            <person name="Bennetzen J.L."/>
            <person name="Choi D."/>
        </authorList>
    </citation>
    <scope>NUCLEOTIDE SEQUENCE [LARGE SCALE GENOMIC DNA]</scope>
    <source>
        <strain evidence="8">cv. PBC81</strain>
    </source>
</reference>
<sequence>MEIPSSSILCSVFVIMLVLLLLNTSVAKPRSQTVKITCGTQLELNTTTFIPNFVGVMEIISQQTRTREVIGISMMNRYTLRYAHKTVPKASANDAEKLVEILHDINLNFKYSTLVKATGSFDEVNKLGKDGFSMVYKGGLADGREIAVKRLFYNNTHRAADFYNEVNIVSSVEHKNLIRLLGCSCSGPESLLVYEFLPNQSLDRFIFDQSGAIMDYLRFIYREFMAPEYLAHGQLMEKIDVYTFRVLLLKIVTGRQSNQRNNIAWEHFQRRTVKEIFNPNLMLQNSHTINMKNEVTKVLHVGLLCTQEIPTLRPSMSKVLHMFVKKEEELPSPTTMPFMDEKTMELHDPWEKYSFKRGGSTSIAMLSHTYFYPR</sequence>
<protein>
    <recommendedName>
        <fullName evidence="6">Protein kinase domain-containing protein</fullName>
    </recommendedName>
</protein>
<evidence type="ECO:0000256" key="3">
    <source>
        <dbReference type="ARBA" id="ARBA00022777"/>
    </source>
</evidence>
<dbReference type="InterPro" id="IPR011009">
    <property type="entry name" value="Kinase-like_dom_sf"/>
</dbReference>
<dbReference type="EMBL" id="MLFT02000003">
    <property type="protein sequence ID" value="PHT52912.1"/>
    <property type="molecule type" value="Genomic_DNA"/>
</dbReference>
<keyword evidence="3" id="KW-0418">Kinase</keyword>
<gene>
    <name evidence="7" type="ORF">CQW23_07374</name>
</gene>
<dbReference type="Gene3D" id="1.10.510.10">
    <property type="entry name" value="Transferase(Phosphotransferase) domain 1"/>
    <property type="match status" value="1"/>
</dbReference>
<keyword evidence="4" id="KW-0067">ATP-binding</keyword>
<dbReference type="Pfam" id="PF07714">
    <property type="entry name" value="PK_Tyr_Ser-Thr"/>
    <property type="match status" value="1"/>
</dbReference>
<feature type="signal peptide" evidence="5">
    <location>
        <begin position="1"/>
        <end position="27"/>
    </location>
</feature>
<dbReference type="FunFam" id="3.30.200.20:FF:001208">
    <property type="entry name" value="Putative DUF26-domain receptor-like protein kinase family protein"/>
    <property type="match status" value="1"/>
</dbReference>
<organism evidence="7 8">
    <name type="scientific">Capsicum baccatum</name>
    <name type="common">Peruvian pepper</name>
    <dbReference type="NCBI Taxonomy" id="33114"/>
    <lineage>
        <taxon>Eukaryota</taxon>
        <taxon>Viridiplantae</taxon>
        <taxon>Streptophyta</taxon>
        <taxon>Embryophyta</taxon>
        <taxon>Tracheophyta</taxon>
        <taxon>Spermatophyta</taxon>
        <taxon>Magnoliopsida</taxon>
        <taxon>eudicotyledons</taxon>
        <taxon>Gunneridae</taxon>
        <taxon>Pentapetalae</taxon>
        <taxon>asterids</taxon>
        <taxon>lamiids</taxon>
        <taxon>Solanales</taxon>
        <taxon>Solanaceae</taxon>
        <taxon>Solanoideae</taxon>
        <taxon>Capsiceae</taxon>
        <taxon>Capsicum</taxon>
    </lineage>
</organism>
<evidence type="ECO:0000256" key="5">
    <source>
        <dbReference type="SAM" id="SignalP"/>
    </source>
</evidence>
<dbReference type="PROSITE" id="PS50011">
    <property type="entry name" value="PROTEIN_KINASE_DOM"/>
    <property type="match status" value="1"/>
</dbReference>
<accession>A0A2G2X5Y6</accession>
<dbReference type="PANTHER" id="PTHR47973">
    <property type="entry name" value="CYSTEINE-RICH RECEPTOR-LIKE PROTEIN KINASE 3"/>
    <property type="match status" value="1"/>
</dbReference>
<evidence type="ECO:0000256" key="2">
    <source>
        <dbReference type="ARBA" id="ARBA00022741"/>
    </source>
</evidence>
<name>A0A2G2X5Y6_CAPBA</name>
<dbReference type="Proteomes" id="UP000224567">
    <property type="component" value="Unassembled WGS sequence"/>
</dbReference>
<keyword evidence="5" id="KW-0732">Signal</keyword>
<keyword evidence="1" id="KW-0808">Transferase</keyword>
<dbReference type="SUPFAM" id="SSF56112">
    <property type="entry name" value="Protein kinase-like (PK-like)"/>
    <property type="match status" value="1"/>
</dbReference>
<reference evidence="8" key="2">
    <citation type="journal article" date="2017" name="J. Anim. Genet.">
        <title>Multiple reference genome sequences of hot pepper reveal the massive evolution of plant disease resistance genes by retroduplication.</title>
        <authorList>
            <person name="Kim S."/>
            <person name="Park J."/>
            <person name="Yeom S.-I."/>
            <person name="Kim Y.-M."/>
            <person name="Seo E."/>
            <person name="Kim K.-T."/>
            <person name="Kim M.-S."/>
            <person name="Lee J.M."/>
            <person name="Cheong K."/>
            <person name="Shin H.-S."/>
            <person name="Kim S.-B."/>
            <person name="Han K."/>
            <person name="Lee J."/>
            <person name="Park M."/>
            <person name="Lee H.-A."/>
            <person name="Lee H.-Y."/>
            <person name="Lee Y."/>
            <person name="Oh S."/>
            <person name="Lee J.H."/>
            <person name="Choi E."/>
            <person name="Choi E."/>
            <person name="Lee S.E."/>
            <person name="Jeon J."/>
            <person name="Kim H."/>
            <person name="Choi G."/>
            <person name="Song H."/>
            <person name="Lee J."/>
            <person name="Lee S.-C."/>
            <person name="Kwon J.-K."/>
            <person name="Lee H.-Y."/>
            <person name="Koo N."/>
            <person name="Hong Y."/>
            <person name="Kim R.W."/>
            <person name="Kang W.-H."/>
            <person name="Huh J.H."/>
            <person name="Kang B.-C."/>
            <person name="Yang T.-J."/>
            <person name="Lee Y.-H."/>
            <person name="Bennetzen J.L."/>
            <person name="Choi D."/>
        </authorList>
    </citation>
    <scope>NUCLEOTIDE SEQUENCE [LARGE SCALE GENOMIC DNA]</scope>
    <source>
        <strain evidence="8">cv. PBC81</strain>
    </source>
</reference>
<feature type="chain" id="PRO_5013814381" description="Protein kinase domain-containing protein" evidence="5">
    <location>
        <begin position="28"/>
        <end position="374"/>
    </location>
</feature>